<feature type="compositionally biased region" description="Basic and acidic residues" evidence="1">
    <location>
        <begin position="57"/>
        <end position="70"/>
    </location>
</feature>
<accession>A0AAV2G2C5</accession>
<feature type="compositionally biased region" description="Basic residues" evidence="1">
    <location>
        <begin position="23"/>
        <end position="34"/>
    </location>
</feature>
<name>A0AAV2G2C5_9ROSI</name>
<evidence type="ECO:0000313" key="3">
    <source>
        <dbReference type="Proteomes" id="UP001497516"/>
    </source>
</evidence>
<keyword evidence="3" id="KW-1185">Reference proteome</keyword>
<feature type="compositionally biased region" description="Basic and acidic residues" evidence="1">
    <location>
        <begin position="89"/>
        <end position="100"/>
    </location>
</feature>
<feature type="region of interest" description="Disordered" evidence="1">
    <location>
        <begin position="49"/>
        <end position="131"/>
    </location>
</feature>
<dbReference type="EMBL" id="OZ034820">
    <property type="protein sequence ID" value="CAL1403775.1"/>
    <property type="molecule type" value="Genomic_DNA"/>
</dbReference>
<sequence>MAGNPQPAAVLPKHLAAIEGRQKSKHQIMRRRCRVQSIRKRVSERERAIKSVAHQTKGKEWETVRNDDGGVSRGYGPQPEADASPDTKAGSKRESIKWANDHATAAGWQLSPENAKERERRPSPGHRPMGA</sequence>
<evidence type="ECO:0000256" key="1">
    <source>
        <dbReference type="SAM" id="MobiDB-lite"/>
    </source>
</evidence>
<reference evidence="2 3" key="1">
    <citation type="submission" date="2024-04" db="EMBL/GenBank/DDBJ databases">
        <authorList>
            <person name="Fracassetti M."/>
        </authorList>
    </citation>
    <scope>NUCLEOTIDE SEQUENCE [LARGE SCALE GENOMIC DNA]</scope>
</reference>
<gene>
    <name evidence="2" type="ORF">LTRI10_LOCUS43681</name>
</gene>
<organism evidence="2 3">
    <name type="scientific">Linum trigynum</name>
    <dbReference type="NCBI Taxonomy" id="586398"/>
    <lineage>
        <taxon>Eukaryota</taxon>
        <taxon>Viridiplantae</taxon>
        <taxon>Streptophyta</taxon>
        <taxon>Embryophyta</taxon>
        <taxon>Tracheophyta</taxon>
        <taxon>Spermatophyta</taxon>
        <taxon>Magnoliopsida</taxon>
        <taxon>eudicotyledons</taxon>
        <taxon>Gunneridae</taxon>
        <taxon>Pentapetalae</taxon>
        <taxon>rosids</taxon>
        <taxon>fabids</taxon>
        <taxon>Malpighiales</taxon>
        <taxon>Linaceae</taxon>
        <taxon>Linum</taxon>
    </lineage>
</organism>
<protein>
    <submittedName>
        <fullName evidence="2">Uncharacterized protein</fullName>
    </submittedName>
</protein>
<feature type="region of interest" description="Disordered" evidence="1">
    <location>
        <begin position="1"/>
        <end position="34"/>
    </location>
</feature>
<dbReference type="Proteomes" id="UP001497516">
    <property type="component" value="Chromosome 7"/>
</dbReference>
<proteinExistence type="predicted"/>
<dbReference type="AlphaFoldDB" id="A0AAV2G2C5"/>
<evidence type="ECO:0000313" key="2">
    <source>
        <dbReference type="EMBL" id="CAL1403775.1"/>
    </source>
</evidence>